<reference evidence="2 3" key="1">
    <citation type="submission" date="2021-01" db="EMBL/GenBank/DDBJ databases">
        <title>Roseomonas sp. nov, a bacterium isolated from an oil production mixture in Yumen Oilfield.</title>
        <authorList>
            <person name="Wu D."/>
        </authorList>
    </citation>
    <scope>NUCLEOTIDE SEQUENCE [LARGE SCALE GENOMIC DNA]</scope>
    <source>
        <strain evidence="2 3">ROY-5-3</strain>
    </source>
</reference>
<keyword evidence="1" id="KW-0732">Signal</keyword>
<sequence length="119" mass="11878">MNPINRIANALFAAGALSFAVPALANDVTYPRVVGTGENASVEYGPAATQNIVGGGAVTIATGHDGAWRVTHTDPSFAQRAPAGLVPVTVGSGESQRTAWVPAAESLRLLAQAGGPTGG</sequence>
<keyword evidence="3" id="KW-1185">Reference proteome</keyword>
<organism evidence="2 3">
    <name type="scientific">Falsiroseomonas oleicola</name>
    <dbReference type="NCBI Taxonomy" id="2801474"/>
    <lineage>
        <taxon>Bacteria</taxon>
        <taxon>Pseudomonadati</taxon>
        <taxon>Pseudomonadota</taxon>
        <taxon>Alphaproteobacteria</taxon>
        <taxon>Acetobacterales</taxon>
        <taxon>Roseomonadaceae</taxon>
        <taxon>Falsiroseomonas</taxon>
    </lineage>
</organism>
<feature type="signal peptide" evidence="1">
    <location>
        <begin position="1"/>
        <end position="25"/>
    </location>
</feature>
<evidence type="ECO:0000313" key="3">
    <source>
        <dbReference type="Proteomes" id="UP000689967"/>
    </source>
</evidence>
<protein>
    <submittedName>
        <fullName evidence="2">Uncharacterized protein</fullName>
    </submittedName>
</protein>
<evidence type="ECO:0000256" key="1">
    <source>
        <dbReference type="SAM" id="SignalP"/>
    </source>
</evidence>
<evidence type="ECO:0000313" key="2">
    <source>
        <dbReference type="EMBL" id="MBU8544555.1"/>
    </source>
</evidence>
<dbReference type="RefSeq" id="WP_216875868.1">
    <property type="nucleotide sequence ID" value="NZ_JAERQM010000003.1"/>
</dbReference>
<name>A0ABS6HB66_9PROT</name>
<accession>A0ABS6HB66</accession>
<comment type="caution">
    <text evidence="2">The sequence shown here is derived from an EMBL/GenBank/DDBJ whole genome shotgun (WGS) entry which is preliminary data.</text>
</comment>
<dbReference type="Proteomes" id="UP000689967">
    <property type="component" value="Unassembled WGS sequence"/>
</dbReference>
<proteinExistence type="predicted"/>
<feature type="chain" id="PRO_5045324558" evidence="1">
    <location>
        <begin position="26"/>
        <end position="119"/>
    </location>
</feature>
<gene>
    <name evidence="2" type="ORF">JJQ90_12615</name>
</gene>
<dbReference type="EMBL" id="JAERQM010000003">
    <property type="protein sequence ID" value="MBU8544555.1"/>
    <property type="molecule type" value="Genomic_DNA"/>
</dbReference>